<dbReference type="OrthoDB" id="7581405at2"/>
<organism evidence="1 2">
    <name type="scientific">Sphingomonas faeni</name>
    <dbReference type="NCBI Taxonomy" id="185950"/>
    <lineage>
        <taxon>Bacteria</taxon>
        <taxon>Pseudomonadati</taxon>
        <taxon>Pseudomonadota</taxon>
        <taxon>Alphaproteobacteria</taxon>
        <taxon>Sphingomonadales</taxon>
        <taxon>Sphingomonadaceae</taxon>
        <taxon>Sphingomonas</taxon>
    </lineage>
</organism>
<dbReference type="AlphaFoldDB" id="A0A2T5U600"/>
<accession>A0A2T5U600</accession>
<dbReference type="EMBL" id="QAYE01000004">
    <property type="protein sequence ID" value="PTW46949.1"/>
    <property type="molecule type" value="Genomic_DNA"/>
</dbReference>
<sequence>MPMPSQPTPMPLPRDFTDHGPCVEDLARAFAAQDAATSEALIETLATQAIRQWRLDDATFWQRVKFQARMIRARQGSGGAGKH</sequence>
<name>A0A2T5U600_9SPHN</name>
<gene>
    <name evidence="1" type="ORF">C8J25_104288</name>
</gene>
<reference evidence="1 2" key="1">
    <citation type="submission" date="2018-04" db="EMBL/GenBank/DDBJ databases">
        <title>Genomic Encyclopedia of Type Strains, Phase III (KMG-III): the genomes of soil and plant-associated and newly described type strains.</title>
        <authorList>
            <person name="Whitman W."/>
        </authorList>
    </citation>
    <scope>NUCLEOTIDE SEQUENCE [LARGE SCALE GENOMIC DNA]</scope>
    <source>
        <strain evidence="1 2">MA-olki</strain>
    </source>
</reference>
<dbReference type="RefSeq" id="WP_107954234.1">
    <property type="nucleotide sequence ID" value="NZ_QAYE01000004.1"/>
</dbReference>
<dbReference type="Proteomes" id="UP000244013">
    <property type="component" value="Unassembled WGS sequence"/>
</dbReference>
<evidence type="ECO:0000313" key="1">
    <source>
        <dbReference type="EMBL" id="PTW46949.1"/>
    </source>
</evidence>
<comment type="caution">
    <text evidence="1">The sequence shown here is derived from an EMBL/GenBank/DDBJ whole genome shotgun (WGS) entry which is preliminary data.</text>
</comment>
<protein>
    <submittedName>
        <fullName evidence="1">Uncharacterized protein</fullName>
    </submittedName>
</protein>
<evidence type="ECO:0000313" key="2">
    <source>
        <dbReference type="Proteomes" id="UP000244013"/>
    </source>
</evidence>
<proteinExistence type="predicted"/>
<dbReference type="GeneID" id="91005979"/>